<feature type="compositionally biased region" description="Basic and acidic residues" evidence="2">
    <location>
        <begin position="78"/>
        <end position="89"/>
    </location>
</feature>
<evidence type="ECO:0000313" key="5">
    <source>
        <dbReference type="EMBL" id="CAA2934585.1"/>
    </source>
</evidence>
<feature type="compositionally biased region" description="Polar residues" evidence="2">
    <location>
        <begin position="1780"/>
        <end position="1792"/>
    </location>
</feature>
<name>A0A8S0PAD4_OLEEU</name>
<feature type="compositionally biased region" description="Basic and acidic residues" evidence="2">
    <location>
        <begin position="1081"/>
        <end position="1092"/>
    </location>
</feature>
<feature type="compositionally biased region" description="Low complexity" evidence="2">
    <location>
        <begin position="2286"/>
        <end position="2297"/>
    </location>
</feature>
<dbReference type="EMBL" id="CACTIH010000016">
    <property type="protein sequence ID" value="CAA2934585.1"/>
    <property type="molecule type" value="Genomic_DNA"/>
</dbReference>
<gene>
    <name evidence="5" type="ORF">OLEA9_A051669</name>
</gene>
<dbReference type="Gene3D" id="6.10.250.1310">
    <property type="match status" value="1"/>
</dbReference>
<organism evidence="5 6">
    <name type="scientific">Olea europaea subsp. europaea</name>
    <dbReference type="NCBI Taxonomy" id="158383"/>
    <lineage>
        <taxon>Eukaryota</taxon>
        <taxon>Viridiplantae</taxon>
        <taxon>Streptophyta</taxon>
        <taxon>Embryophyta</taxon>
        <taxon>Tracheophyta</taxon>
        <taxon>Spermatophyta</taxon>
        <taxon>Magnoliopsida</taxon>
        <taxon>eudicotyledons</taxon>
        <taxon>Gunneridae</taxon>
        <taxon>Pentapetalae</taxon>
        <taxon>asterids</taxon>
        <taxon>lamiids</taxon>
        <taxon>Lamiales</taxon>
        <taxon>Oleaceae</taxon>
        <taxon>Oleeae</taxon>
        <taxon>Olea</taxon>
    </lineage>
</organism>
<dbReference type="InterPro" id="IPR002035">
    <property type="entry name" value="VWF_A"/>
</dbReference>
<dbReference type="PROSITE" id="PS50234">
    <property type="entry name" value="VWFA"/>
    <property type="match status" value="1"/>
</dbReference>
<evidence type="ECO:0000256" key="1">
    <source>
        <dbReference type="PROSITE-ProRule" id="PRU00175"/>
    </source>
</evidence>
<reference evidence="5 6" key="1">
    <citation type="submission" date="2019-12" db="EMBL/GenBank/DDBJ databases">
        <authorList>
            <person name="Alioto T."/>
            <person name="Alioto T."/>
            <person name="Gomez Garrido J."/>
        </authorList>
    </citation>
    <scope>NUCLEOTIDE SEQUENCE [LARGE SCALE GENOMIC DNA]</scope>
</reference>
<dbReference type="SMART" id="SM00184">
    <property type="entry name" value="RING"/>
    <property type="match status" value="1"/>
</dbReference>
<feature type="compositionally biased region" description="Low complexity" evidence="2">
    <location>
        <begin position="993"/>
        <end position="1002"/>
    </location>
</feature>
<dbReference type="Pfam" id="PF14624">
    <property type="entry name" value="Vwaint"/>
    <property type="match status" value="1"/>
</dbReference>
<feature type="domain" description="RING-type" evidence="3">
    <location>
        <begin position="1666"/>
        <end position="1710"/>
    </location>
</feature>
<feature type="compositionally biased region" description="Polar residues" evidence="2">
    <location>
        <begin position="1359"/>
        <end position="1379"/>
    </location>
</feature>
<dbReference type="Proteomes" id="UP000594638">
    <property type="component" value="Unassembled WGS sequence"/>
</dbReference>
<dbReference type="SUPFAM" id="SSF53300">
    <property type="entry name" value="vWA-like"/>
    <property type="match status" value="1"/>
</dbReference>
<keyword evidence="1" id="KW-0863">Zinc-finger</keyword>
<feature type="region of interest" description="Disordered" evidence="2">
    <location>
        <begin position="603"/>
        <end position="624"/>
    </location>
</feature>
<evidence type="ECO:0000256" key="2">
    <source>
        <dbReference type="SAM" id="MobiDB-lite"/>
    </source>
</evidence>
<dbReference type="SMART" id="SM00327">
    <property type="entry name" value="VWA"/>
    <property type="match status" value="1"/>
</dbReference>
<dbReference type="PANTHER" id="PTHR10579">
    <property type="entry name" value="CALCIUM-ACTIVATED CHLORIDE CHANNEL REGULATOR"/>
    <property type="match status" value="1"/>
</dbReference>
<keyword evidence="1" id="KW-0479">Metal-binding</keyword>
<feature type="region of interest" description="Disordered" evidence="2">
    <location>
        <begin position="57"/>
        <end position="127"/>
    </location>
</feature>
<evidence type="ECO:0000259" key="4">
    <source>
        <dbReference type="PROSITE" id="PS50234"/>
    </source>
</evidence>
<dbReference type="Gene3D" id="3.40.50.410">
    <property type="entry name" value="von Willebrand factor, type A domain"/>
    <property type="match status" value="1"/>
</dbReference>
<feature type="region of interest" description="Disordered" evidence="2">
    <location>
        <begin position="1772"/>
        <end position="1792"/>
    </location>
</feature>
<evidence type="ECO:0000259" key="3">
    <source>
        <dbReference type="PROSITE" id="PS50089"/>
    </source>
</evidence>
<feature type="region of interest" description="Disordered" evidence="2">
    <location>
        <begin position="1605"/>
        <end position="1658"/>
    </location>
</feature>
<feature type="compositionally biased region" description="Low complexity" evidence="2">
    <location>
        <begin position="103"/>
        <end position="121"/>
    </location>
</feature>
<dbReference type="GO" id="GO:0008270">
    <property type="term" value="F:zinc ion binding"/>
    <property type="evidence" value="ECO:0007669"/>
    <property type="project" value="UniProtKB-KW"/>
</dbReference>
<dbReference type="CDD" id="cd23114">
    <property type="entry name" value="RING-H2_WAVH2"/>
    <property type="match status" value="1"/>
</dbReference>
<dbReference type="InterPro" id="IPR036465">
    <property type="entry name" value="vWFA_dom_sf"/>
</dbReference>
<dbReference type="SUPFAM" id="SSF57850">
    <property type="entry name" value="RING/U-box"/>
    <property type="match status" value="1"/>
</dbReference>
<feature type="region of interest" description="Disordered" evidence="2">
    <location>
        <begin position="1359"/>
        <end position="1407"/>
    </location>
</feature>
<dbReference type="Gramene" id="OE9A051669T1">
    <property type="protein sequence ID" value="OE9A051669C1"/>
    <property type="gene ID" value="OE9A051669"/>
</dbReference>
<keyword evidence="1" id="KW-0862">Zinc</keyword>
<dbReference type="InterPro" id="IPR013083">
    <property type="entry name" value="Znf_RING/FYVE/PHD"/>
</dbReference>
<dbReference type="PANTHER" id="PTHR10579:SF158">
    <property type="entry name" value="RETROELEMENT POL POLYPROTEIN-LIKE"/>
    <property type="match status" value="1"/>
</dbReference>
<dbReference type="Pfam" id="PF00092">
    <property type="entry name" value="VWA"/>
    <property type="match status" value="1"/>
</dbReference>
<keyword evidence="6" id="KW-1185">Reference proteome</keyword>
<dbReference type="Gene3D" id="3.30.40.10">
    <property type="entry name" value="Zinc/RING finger domain, C3HC4 (zinc finger)"/>
    <property type="match status" value="1"/>
</dbReference>
<dbReference type="InterPro" id="IPR051266">
    <property type="entry name" value="CLCR"/>
</dbReference>
<accession>A0A8S0PAD4</accession>
<evidence type="ECO:0000313" key="6">
    <source>
        <dbReference type="Proteomes" id="UP000594638"/>
    </source>
</evidence>
<sequence length="2307" mass="253052">MVSDGRFLQRNKGETGNISIQKLINGKGSSNLSTERAVALVLRSSQTKVVLPRDMTASPQSMQMSEGHEKQMPPSAPVERKVERIEKQNAHSSPGRLDGVMRSNSSSSLGSKQSGEGLSLSNMKWKKKKKQKSLIQATMESGKAEPYPDSVRVKRMQMNAHRYRAIFKKKRMDVLSGQLNLHTELASSANQEVQSAKAESDLQSIGVKRKETDARSYKAKLKEKQIVDTLPDVDEELEGSNILSLVGCGDVREIDSEQRGEKEDLSDECSGRMVAKLRVERVDKASNRATERCVSSLKGSDVDTHKNDINPASIPGHIVKDRPLEPSVFGKSGIAYAVRESVDDTERVLTNISSTDNMEVPESVSLTQWGRSLGGSMDAVDCEKHIYPNGMRSTINSELDHTSMDAGKNVCSAVADNDPSSLHKRENDDHLGLRVECAEKRRTIFIDLDMDEPEEIIAPSDEQRSLQLKQLPKEIEDDIKRIKEKCDRGMKKLVRQQWEEIQEFHRIWEERRVQLENGFKLDTAFIRCIYGQGSMRINKLKLLDEDIAKKIEEHEFLKDLNLKVLEAKQLAALKDEREKEAYFLAKAKACCSEIQSVDEPRLLESQSEDPGHSQAIANVTDPGPGPGPENVIRFEQHIQEQRHNKIVSDLHEDDVMPSNTSVTVSAEAVGCTVPNETVNNLINIIPERRMEIVHCERTSVVAAEPPKELNPHGERVSDIIPLSEQSKEVFTVVPETVNTDIVGHGCSGESHNTPLRVYDKVLKIDLPENVMNQGKGADKLINGVRSLLPLEQTIASPDHCGLIPQSQVAQDECNQYSVSAELQDQHAPGTKTQSTTPVEEPILEAVEAATSVQYNDEVIENCEKLQPVPAYISPVCNHAPTIEVEHQSQDEGRCSLQIAEASLHFTKELETLSYQAPSRSGGNLELHPPVAPVDSTLDRENLEPAEAVTTVQSNHEVFENCEQLHQISAYVSPGCDQVSASEVEHQTQDEARSSSQVAESSSLHLTELEPPTNRATTQSGGNLELHPPVAPVDSTFDVAILESVEAVTSIQFNHEVFGNREQLQQVSFYVSPGCDQVSASEVEHQGQDEERSALQTAEASPHLTEELEALAYQANSQSGGNSELHSPVANIVSTLEGNHLDLGSADRVDNEPSGELNNSAVINVTMSEAVTSTHEVPNQAVLQMGEDITHHQRPSNLYPSHHVGSRNPTPPFHAKPLEYELHRLQKEREQVIKVHEDKKSQLKSDCKKEIQDIITQIRDKYARKLQDAEAAYCLRKNELDNNYNKVFMHKILAEAFKSKCINLWPSQHPGTQEAMQSGYVQNLYQPSLPTSVRPSPEISACRPASGHRTTALNVQPVQLSVSHSTRPSDVAGSSSSQPVQPLRRGAALSDNVPTRPPHIGTLTPSTGNVRVGREIHAQAPHLQAFRPAASSYVASVAAFPPSVPRQLASMLWPLDSSSFSQHQPRQAPPVQHQPLLHSHTQTPQPVSTNSVSHGMLAPSISLYAQELRMDLDNQPHVQLLRTCGAAAATSCLFIVEGRTGEDAKCNLRYCVCPSLLALGVGGSGLVVKAAKMVGGSKWSKAKMALGLKLNMCLYVPRTIEDAPVVASPSPPPPQPSARRFSDAVSLSPTPPRNSDYDRVQMPTTPTPSSSGLLLPKHSSKSSKKTCAICLASMKPGHGHAIFTAECSHTFHFHCITSNVKHGKQSCPVCRVNWKEIPFQSPTTNISQGRVRRNHASCPQNDAWTTAQRLLPPPRVDINRHFSSIFHTTEPDIFDDDELTNDQPSVTDKTSTSNDLTIGHSTGLIEVKTYPEFSAVPKSVCHSNFTVLIHLKAPVSYGLQHSGICEGGLPLASHTCRAPVDLVTLLDVSGSMAGTKLALLKRAMGFVIQNLGPSDRLSVIAFSSTARRLFPLCKMTGNGRLEALHAVNSLSASGGTNIAQGLRKAEKVMTERKWRNPVSSIILFSDGQDTYTVIRPNDGNTCTANSSLLPVSMHLNDASSLHIPVHAFGFGADHDAVSMHSISESSGGTFSFIEAESVIQDAFAQCIGGLLSVVVQELHVEVECINPMLHLSSIKSGSYKNSLASDERKGIIEVGDLYAEEERDFLVTLDIPVNGSNDEMSLLKIRCIYKDPISKVLVTLNAANDVKIQRPIVTGTIAISMEVDKQRNRLQSAEAIAEARVAAERGDLASAVSVLENCRRKLSETVSAQAGDRLCVLLDAELREMQERMTNLHVYETSGRAYVLSGLSSHSWQRATARGDSTHSMSQAYLTPSMVDMVNQSQTMLFGGPSPRSPTRPTQSFPARPQPR</sequence>
<dbReference type="PROSITE" id="PS50089">
    <property type="entry name" value="ZF_RING_2"/>
    <property type="match status" value="1"/>
</dbReference>
<comment type="caution">
    <text evidence="5">The sequence shown here is derived from an EMBL/GenBank/DDBJ whole genome shotgun (WGS) entry which is preliminary data.</text>
</comment>
<dbReference type="InterPro" id="IPR032838">
    <property type="entry name" value="Vwaint_dom"/>
</dbReference>
<feature type="compositionally biased region" description="Basic and acidic residues" evidence="2">
    <location>
        <begin position="982"/>
        <end position="992"/>
    </location>
</feature>
<feature type="region of interest" description="Disordered" evidence="2">
    <location>
        <begin position="978"/>
        <end position="1027"/>
    </location>
</feature>
<proteinExistence type="predicted"/>
<feature type="region of interest" description="Disordered" evidence="2">
    <location>
        <begin position="1326"/>
        <end position="1347"/>
    </location>
</feature>
<dbReference type="CDD" id="cd01466">
    <property type="entry name" value="vWA_C3HC4_type"/>
    <property type="match status" value="1"/>
</dbReference>
<dbReference type="InterPro" id="IPR001841">
    <property type="entry name" value="Znf_RING"/>
</dbReference>
<feature type="region of interest" description="Disordered" evidence="2">
    <location>
        <begin position="2283"/>
        <end position="2307"/>
    </location>
</feature>
<dbReference type="OrthoDB" id="898917at2759"/>
<feature type="region of interest" description="Disordered" evidence="2">
    <location>
        <begin position="1081"/>
        <end position="1100"/>
    </location>
</feature>
<protein>
    <submittedName>
        <fullName evidence="5">Anaphase-promoting complex (APC), subunit 11</fullName>
    </submittedName>
</protein>
<dbReference type="Pfam" id="PF17123">
    <property type="entry name" value="zf-RING_11"/>
    <property type="match status" value="1"/>
</dbReference>
<feature type="domain" description="VWFA" evidence="4">
    <location>
        <begin position="1860"/>
        <end position="2046"/>
    </location>
</feature>